<dbReference type="Proteomes" id="UP000694240">
    <property type="component" value="Chromosome 10"/>
</dbReference>
<comment type="caution">
    <text evidence="2">The sequence shown here is derived from an EMBL/GenBank/DDBJ whole genome shotgun (WGS) entry which is preliminary data.</text>
</comment>
<sequence>MLYDSSGSSRGDNLPPIHKRRMVWSSSSGPEAFFSMNSMICSYDSEARKFEMAKERFEKARADAEAKATKAQQQAEAEVAAEKAERQKLANESLRLRQKSKIMHGWLYPIL</sequence>
<reference evidence="2 3" key="1">
    <citation type="submission" date="2020-12" db="EMBL/GenBank/DDBJ databases">
        <title>Concerted genomic and epigenomic changes stabilize Arabidopsis allopolyploids.</title>
        <authorList>
            <person name="Chen Z."/>
        </authorList>
    </citation>
    <scope>NUCLEOTIDE SEQUENCE [LARGE SCALE GENOMIC DNA]</scope>
    <source>
        <strain evidence="2">Allo738</strain>
        <tissue evidence="2">Leaf</tissue>
    </source>
</reference>
<dbReference type="AlphaFoldDB" id="A0A8T1ZLL6"/>
<organism evidence="2 3">
    <name type="scientific">Arabidopsis thaliana x Arabidopsis arenosa</name>
    <dbReference type="NCBI Taxonomy" id="1240361"/>
    <lineage>
        <taxon>Eukaryota</taxon>
        <taxon>Viridiplantae</taxon>
        <taxon>Streptophyta</taxon>
        <taxon>Embryophyta</taxon>
        <taxon>Tracheophyta</taxon>
        <taxon>Spermatophyta</taxon>
        <taxon>Magnoliopsida</taxon>
        <taxon>eudicotyledons</taxon>
        <taxon>Gunneridae</taxon>
        <taxon>Pentapetalae</taxon>
        <taxon>rosids</taxon>
        <taxon>malvids</taxon>
        <taxon>Brassicales</taxon>
        <taxon>Brassicaceae</taxon>
        <taxon>Camelineae</taxon>
        <taxon>Arabidopsis</taxon>
    </lineage>
</organism>
<keyword evidence="3" id="KW-1185">Reference proteome</keyword>
<evidence type="ECO:0000313" key="2">
    <source>
        <dbReference type="EMBL" id="KAG7559365.1"/>
    </source>
</evidence>
<accession>A0A8T1ZLL6</accession>
<proteinExistence type="predicted"/>
<evidence type="ECO:0000256" key="1">
    <source>
        <dbReference type="SAM" id="Coils"/>
    </source>
</evidence>
<keyword evidence="1" id="KW-0175">Coiled coil</keyword>
<name>A0A8T1ZLL6_9BRAS</name>
<protein>
    <submittedName>
        <fullName evidence="2">Uncharacterized protein</fullName>
    </submittedName>
</protein>
<evidence type="ECO:0000313" key="3">
    <source>
        <dbReference type="Proteomes" id="UP000694240"/>
    </source>
</evidence>
<feature type="coiled-coil region" evidence="1">
    <location>
        <begin position="47"/>
        <end position="99"/>
    </location>
</feature>
<dbReference type="EMBL" id="JAEFBK010000010">
    <property type="protein sequence ID" value="KAG7559365.1"/>
    <property type="molecule type" value="Genomic_DNA"/>
</dbReference>
<gene>
    <name evidence="2" type="ORF">ISN45_Aa05g009630</name>
</gene>